<feature type="domain" description="HTH cro/C1-type" evidence="1">
    <location>
        <begin position="152"/>
        <end position="209"/>
    </location>
</feature>
<name>A0A173WFQ5_9FIRM</name>
<dbReference type="EMBL" id="CYYV01000001">
    <property type="protein sequence ID" value="CUN38349.1"/>
    <property type="molecule type" value="Genomic_DNA"/>
</dbReference>
<dbReference type="RefSeq" id="WP_022461187.1">
    <property type="nucleotide sequence ID" value="NZ_CABJFB010000004.1"/>
</dbReference>
<dbReference type="InterPro" id="IPR001387">
    <property type="entry name" value="Cro/C1-type_HTH"/>
</dbReference>
<dbReference type="InterPro" id="IPR010982">
    <property type="entry name" value="Lambda_DNA-bd_dom_sf"/>
</dbReference>
<protein>
    <submittedName>
        <fullName evidence="2">Putative zinc finger/helix-turn-helix protein, YgiT family</fullName>
    </submittedName>
</protein>
<dbReference type="Proteomes" id="UP000095706">
    <property type="component" value="Unassembled WGS sequence"/>
</dbReference>
<proteinExistence type="predicted"/>
<accession>A0A173WFQ5</accession>
<dbReference type="Gene3D" id="1.10.260.40">
    <property type="entry name" value="lambda repressor-like DNA-binding domains"/>
    <property type="match status" value="1"/>
</dbReference>
<dbReference type="SMART" id="SM00530">
    <property type="entry name" value="HTH_XRE"/>
    <property type="match status" value="1"/>
</dbReference>
<reference evidence="2 3" key="1">
    <citation type="submission" date="2015-09" db="EMBL/GenBank/DDBJ databases">
        <authorList>
            <consortium name="Pathogen Informatics"/>
        </authorList>
    </citation>
    <scope>NUCLEOTIDE SEQUENCE [LARGE SCALE GENOMIC DNA]</scope>
    <source>
        <strain evidence="2 3">2789STDY5608849</strain>
    </source>
</reference>
<evidence type="ECO:0000313" key="3">
    <source>
        <dbReference type="Proteomes" id="UP000095706"/>
    </source>
</evidence>
<organism evidence="2 3">
    <name type="scientific">Fusicatenibacter saccharivorans</name>
    <dbReference type="NCBI Taxonomy" id="1150298"/>
    <lineage>
        <taxon>Bacteria</taxon>
        <taxon>Bacillati</taxon>
        <taxon>Bacillota</taxon>
        <taxon>Clostridia</taxon>
        <taxon>Lachnospirales</taxon>
        <taxon>Lachnospiraceae</taxon>
        <taxon>Fusicatenibacter</taxon>
    </lineage>
</organism>
<evidence type="ECO:0000313" key="2">
    <source>
        <dbReference type="EMBL" id="CUN38349.1"/>
    </source>
</evidence>
<dbReference type="GO" id="GO:0003677">
    <property type="term" value="F:DNA binding"/>
    <property type="evidence" value="ECO:0007669"/>
    <property type="project" value="InterPro"/>
</dbReference>
<gene>
    <name evidence="2" type="ORF">ERS852406_00113</name>
</gene>
<dbReference type="AlphaFoldDB" id="A0A173WFQ5"/>
<dbReference type="Pfam" id="PF01381">
    <property type="entry name" value="HTH_3"/>
    <property type="match status" value="1"/>
</dbReference>
<evidence type="ECO:0000259" key="1">
    <source>
        <dbReference type="PROSITE" id="PS50943"/>
    </source>
</evidence>
<sequence>MIYAYDKLYLSVAQKNLACMLDYMVNNLKYPLETAWQWFCMSNTASRFERGDCSIVAGRSGVEIAYEVLRETGKPHPKQTPSYSYNRSPEYWIGWALAYYQWSTSLSFAEINQAIPVTEVRMLYTPYHEMDIRQFVDKMNELYREAKPETNLKELRTFANLSQSELAQQSGVSVRTIQQYEQRRKDINKAQTETLLKIARVLVCKVEDLVEKVPM</sequence>
<dbReference type="PROSITE" id="PS50943">
    <property type="entry name" value="HTH_CROC1"/>
    <property type="match status" value="1"/>
</dbReference>
<dbReference type="SUPFAM" id="SSF47413">
    <property type="entry name" value="lambda repressor-like DNA-binding domains"/>
    <property type="match status" value="1"/>
</dbReference>
<dbReference type="CDD" id="cd00093">
    <property type="entry name" value="HTH_XRE"/>
    <property type="match status" value="1"/>
</dbReference>